<dbReference type="AlphaFoldDB" id="A0AAQ2DNY0"/>
<protein>
    <recommendedName>
        <fullName evidence="1">HNH endonuclease 5 domain-containing protein</fullName>
    </recommendedName>
</protein>
<organism evidence="2 3">
    <name type="scientific">Escherichia coli</name>
    <dbReference type="NCBI Taxonomy" id="562"/>
    <lineage>
        <taxon>Bacteria</taxon>
        <taxon>Pseudomonadati</taxon>
        <taxon>Pseudomonadota</taxon>
        <taxon>Gammaproteobacteria</taxon>
        <taxon>Enterobacterales</taxon>
        <taxon>Enterobacteriaceae</taxon>
        <taxon>Escherichia</taxon>
    </lineage>
</organism>
<dbReference type="Pfam" id="PF14279">
    <property type="entry name" value="HNH_5"/>
    <property type="match status" value="1"/>
</dbReference>
<accession>A0AAQ2DNY0</accession>
<proteinExistence type="predicted"/>
<dbReference type="RefSeq" id="WP_001194333.1">
    <property type="nucleotide sequence ID" value="NZ_CAJSHK010000053.1"/>
</dbReference>
<feature type="domain" description="HNH endonuclease 5" evidence="1">
    <location>
        <begin position="8"/>
        <end position="47"/>
    </location>
</feature>
<dbReference type="EMBL" id="RRNI01000039">
    <property type="protein sequence ID" value="TJH16973.1"/>
    <property type="molecule type" value="Genomic_DNA"/>
</dbReference>
<reference evidence="2 3" key="1">
    <citation type="submission" date="2018-12" db="EMBL/GenBank/DDBJ databases">
        <title>Food and Water Safety Consortium.</title>
        <authorList>
            <person name="Tyson S."/>
            <person name="Peterson C.-L."/>
            <person name="Olson A."/>
            <person name="Tyler S."/>
            <person name="Cabral J."/>
            <person name="Lynch T."/>
            <person name="Knox N."/>
            <person name="Van Domselaar G."/>
            <person name="Graham M."/>
        </authorList>
    </citation>
    <scope>NUCLEOTIDE SEQUENCE [LARGE SCALE GENOMIC DNA]</scope>
    <source>
        <strain evidence="2 3">FWSEC0384</strain>
    </source>
</reference>
<gene>
    <name evidence="2" type="ORF">C9160_23270</name>
</gene>
<evidence type="ECO:0000313" key="2">
    <source>
        <dbReference type="EMBL" id="TJH16973.1"/>
    </source>
</evidence>
<dbReference type="InterPro" id="IPR029471">
    <property type="entry name" value="HNH_5"/>
</dbReference>
<dbReference type="Proteomes" id="UP000306700">
    <property type="component" value="Unassembled WGS sequence"/>
</dbReference>
<comment type="caution">
    <text evidence="2">The sequence shown here is derived from an EMBL/GenBank/DDBJ whole genome shotgun (WGS) entry which is preliminary data.</text>
</comment>
<evidence type="ECO:0000259" key="1">
    <source>
        <dbReference type="Pfam" id="PF14279"/>
    </source>
</evidence>
<evidence type="ECO:0000313" key="3">
    <source>
        <dbReference type="Proteomes" id="UP000306700"/>
    </source>
</evidence>
<sequence>MQTNPEKCIFCDIPFDKGSLEHVFPSALGGRITTTHATCKSCNNLFSEASSDAVEIALADNFIYIRNALNVWSGRGNPPPTIKEAGQFDDGIKYDLAPNLTPIVSKSRIPSKDETDSNTVFDFVAQDVGDANRIVGILKKRGLNIGDINAKYVTTKAPVIRASIKFEGNKIFRAIAKIAVVSYVVLYGNSRARTDIYQSLRGSIRSGEPDITKYCGWDYTNDFPVITNLHPHEKTSDAIQCGFEHTVFITNVNHQLVAYIKLFGAFNFSIILGNHSSISPKCLCLNPTAGKSSRFNVLFNPPLSYIPKNIDSFKIEHESVRKHVQLAMSSIVEHCQSLSTEEYIRSLSQELMISVQTASVDSDISEIIRSFSEKLAHIENGLAWEEEINIE</sequence>
<name>A0AAQ2DNY0_ECOLX</name>